<organism evidence="1 2">
    <name type="scientific">Linderina pennispora</name>
    <dbReference type="NCBI Taxonomy" id="61395"/>
    <lineage>
        <taxon>Eukaryota</taxon>
        <taxon>Fungi</taxon>
        <taxon>Fungi incertae sedis</taxon>
        <taxon>Zoopagomycota</taxon>
        <taxon>Kickxellomycotina</taxon>
        <taxon>Kickxellomycetes</taxon>
        <taxon>Kickxellales</taxon>
        <taxon>Kickxellaceae</taxon>
        <taxon>Linderina</taxon>
    </lineage>
</organism>
<evidence type="ECO:0000313" key="2">
    <source>
        <dbReference type="Proteomes" id="UP000193922"/>
    </source>
</evidence>
<dbReference type="Proteomes" id="UP000193922">
    <property type="component" value="Unassembled WGS sequence"/>
</dbReference>
<evidence type="ECO:0000313" key="1">
    <source>
        <dbReference type="EMBL" id="ORX72945.1"/>
    </source>
</evidence>
<reference evidence="1 2" key="1">
    <citation type="submission" date="2016-07" db="EMBL/GenBank/DDBJ databases">
        <title>Pervasive Adenine N6-methylation of Active Genes in Fungi.</title>
        <authorList>
            <consortium name="DOE Joint Genome Institute"/>
            <person name="Mondo S.J."/>
            <person name="Dannebaum R.O."/>
            <person name="Kuo R.C."/>
            <person name="Labutti K."/>
            <person name="Haridas S."/>
            <person name="Kuo A."/>
            <person name="Salamov A."/>
            <person name="Ahrendt S.R."/>
            <person name="Lipzen A."/>
            <person name="Sullivan W."/>
            <person name="Andreopoulos W.B."/>
            <person name="Clum A."/>
            <person name="Lindquist E."/>
            <person name="Daum C."/>
            <person name="Ramamoorthy G.K."/>
            <person name="Gryganskyi A."/>
            <person name="Culley D."/>
            <person name="Magnuson J.K."/>
            <person name="James T.Y."/>
            <person name="O'Malley M.A."/>
            <person name="Stajich J.E."/>
            <person name="Spatafora J.W."/>
            <person name="Visel A."/>
            <person name="Grigoriev I.V."/>
        </authorList>
    </citation>
    <scope>NUCLEOTIDE SEQUENCE [LARGE SCALE GENOMIC DNA]</scope>
    <source>
        <strain evidence="1 2">ATCC 12442</strain>
    </source>
</reference>
<accession>A0A1Y1WHV3</accession>
<comment type="caution">
    <text evidence="1">The sequence shown here is derived from an EMBL/GenBank/DDBJ whole genome shotgun (WGS) entry which is preliminary data.</text>
</comment>
<dbReference type="OrthoDB" id="5595974at2759"/>
<keyword evidence="2" id="KW-1185">Reference proteome</keyword>
<proteinExistence type="predicted"/>
<gene>
    <name evidence="1" type="ORF">DL89DRAFT_265118</name>
</gene>
<dbReference type="AlphaFoldDB" id="A0A1Y1WHV3"/>
<protein>
    <recommendedName>
        <fullName evidence="3">F-box domain-containing protein</fullName>
    </recommendedName>
</protein>
<name>A0A1Y1WHV3_9FUNG</name>
<evidence type="ECO:0008006" key="3">
    <source>
        <dbReference type="Google" id="ProtNLM"/>
    </source>
</evidence>
<dbReference type="RefSeq" id="XP_040746285.1">
    <property type="nucleotide sequence ID" value="XM_040886522.1"/>
</dbReference>
<dbReference type="EMBL" id="MCFD01000002">
    <property type="protein sequence ID" value="ORX72945.1"/>
    <property type="molecule type" value="Genomic_DNA"/>
</dbReference>
<dbReference type="GeneID" id="63803170"/>
<sequence length="467" mass="52706">MQSKNSSYTQRLVISSRNAIIEYSSLGDILETFGFSTVQWLSLERLYFTIDRSTSRQNSETKHLTAAGISKRLSQTSQYFINHIPHMRYLRHNASMYLLKDLPAFPLGDVLNFYLPQLQTIALPDFTLPQLDHTYFSSFLTKLVLCINSESVERLPKVFAPSLKTLTLVYSDIAHSWHIFRGSLPGSVIFENLTVLTIFHFPDLFETVVGANAYFSQLSFPKLKTLRLDHYPFKDSNIFNLFKNAPIQTATIIYMANRFLQFALSTFRDSHNLFIGVNDGGVRPHDEAAASVANDLFRKPFSTSTAEVRVQTSIPVPLPDTILWTKLEKLCLQFPVYLSNLSHILPQLPHLCWLLVGAIYNTGNSPENTELVPIWSSTLTQLFLFSSIVDIPTIPSLDAMCTLVSGLPSLLKLAVPDDILLSAKDALSEYAIPRESCEAECQVVGYSPRKTVFYLQDGVIYTEYKGN</sequence>